<dbReference type="PROSITE" id="PS51682">
    <property type="entry name" value="SAM_OMT_I"/>
    <property type="match status" value="1"/>
</dbReference>
<evidence type="ECO:0000256" key="4">
    <source>
        <dbReference type="ARBA" id="ARBA00023453"/>
    </source>
</evidence>
<dbReference type="PANTHER" id="PTHR43167:SF1">
    <property type="entry name" value="PUTATIVE (AFU_ORTHOLOGUE AFUA_6G01830)-RELATED"/>
    <property type="match status" value="1"/>
</dbReference>
<dbReference type="EMBL" id="KQ087188">
    <property type="protein sequence ID" value="KLT44243.1"/>
    <property type="molecule type" value="Genomic_DNA"/>
</dbReference>
<dbReference type="OrthoDB" id="4863010at2759"/>
<dbReference type="InterPro" id="IPR029063">
    <property type="entry name" value="SAM-dependent_MTases_sf"/>
</dbReference>
<keyword evidence="3" id="KW-0949">S-adenosyl-L-methionine</keyword>
<sequence>MFRLSTRRALLRPLSAFPARAVATSTVHPPPPAEAPRKTPAAPSPVRAPPETLKLLSRLHARSKGAGAEMAGVDSVAVREYDGQADRIVALSEDKAYFVYSIIRAARGTRVVVIGAGFGVGTVYCALAAQDNARDLGKGRPRVVATEYRRMKVQQAREVWNEAGVSGITEVLEGDLAETLKDAALKDIDFVLLDDWTPKALPALKLLQPHLRPGATIVANDTAVDADAYAEFLQYVDKDNAFQRISIPYLGGLTMMTYYPQQQK</sequence>
<gene>
    <name evidence="6" type="ORF">CC85DRAFT_242747</name>
</gene>
<keyword evidence="7" id="KW-1185">Reference proteome</keyword>
<evidence type="ECO:0000256" key="5">
    <source>
        <dbReference type="SAM" id="MobiDB-lite"/>
    </source>
</evidence>
<dbReference type="Gene3D" id="3.40.50.150">
    <property type="entry name" value="Vaccinia Virus protein VP39"/>
    <property type="match status" value="1"/>
</dbReference>
<dbReference type="InterPro" id="IPR002935">
    <property type="entry name" value="SAM_O-MeTrfase"/>
</dbReference>
<feature type="region of interest" description="Disordered" evidence="5">
    <location>
        <begin position="22"/>
        <end position="49"/>
    </location>
</feature>
<evidence type="ECO:0000313" key="7">
    <source>
        <dbReference type="Proteomes" id="UP000053611"/>
    </source>
</evidence>
<dbReference type="Proteomes" id="UP000053611">
    <property type="component" value="Unassembled WGS sequence"/>
</dbReference>
<evidence type="ECO:0000256" key="3">
    <source>
        <dbReference type="ARBA" id="ARBA00022691"/>
    </source>
</evidence>
<proteinExistence type="inferred from homology"/>
<dbReference type="PANTHER" id="PTHR43167">
    <property type="entry name" value="PUTATIVE (AFU_ORTHOLOGUE AFUA_6G01830)-RELATED"/>
    <property type="match status" value="1"/>
</dbReference>
<dbReference type="Pfam" id="PF13578">
    <property type="entry name" value="Methyltransf_24"/>
    <property type="match status" value="1"/>
</dbReference>
<dbReference type="STRING" id="879819.A0A0J0XT31"/>
<evidence type="ECO:0000313" key="6">
    <source>
        <dbReference type="EMBL" id="KLT44243.1"/>
    </source>
</evidence>
<dbReference type="SUPFAM" id="SSF53335">
    <property type="entry name" value="S-adenosyl-L-methionine-dependent methyltransferases"/>
    <property type="match status" value="1"/>
</dbReference>
<dbReference type="GO" id="GO:0032259">
    <property type="term" value="P:methylation"/>
    <property type="evidence" value="ECO:0007669"/>
    <property type="project" value="UniProtKB-KW"/>
</dbReference>
<dbReference type="RefSeq" id="XP_018280734.1">
    <property type="nucleotide sequence ID" value="XM_018420269.1"/>
</dbReference>
<dbReference type="AlphaFoldDB" id="A0A0J0XT31"/>
<comment type="similarity">
    <text evidence="4">Belongs to the class I-like SAM-binding methyltransferase superfamily. Cation-dependent O-methyltransferase family.</text>
</comment>
<accession>A0A0J0XT31</accession>
<keyword evidence="2 6" id="KW-0808">Transferase</keyword>
<protein>
    <submittedName>
        <fullName evidence="6">S-adenosyl-L-methionine-dependent methyltransferase</fullName>
    </submittedName>
</protein>
<dbReference type="GO" id="GO:0008171">
    <property type="term" value="F:O-methyltransferase activity"/>
    <property type="evidence" value="ECO:0007669"/>
    <property type="project" value="InterPro"/>
</dbReference>
<name>A0A0J0XT31_9TREE</name>
<reference evidence="6 7" key="1">
    <citation type="submission" date="2015-03" db="EMBL/GenBank/DDBJ databases">
        <title>Genomics and transcriptomics of the oil-accumulating basidiomycete yeast T. oleaginosus allow insights into substrate utilization and the diverse evolutionary trajectories of mating systems in fungi.</title>
        <authorList>
            <consortium name="DOE Joint Genome Institute"/>
            <person name="Kourist R."/>
            <person name="Kracht O."/>
            <person name="Bracharz F."/>
            <person name="Lipzen A."/>
            <person name="Nolan M."/>
            <person name="Ohm R."/>
            <person name="Grigoriev I."/>
            <person name="Sun S."/>
            <person name="Heitman J."/>
            <person name="Bruck T."/>
            <person name="Nowrousian M."/>
        </authorList>
    </citation>
    <scope>NUCLEOTIDE SEQUENCE [LARGE SCALE GENOMIC DNA]</scope>
    <source>
        <strain evidence="6 7">IBC0246</strain>
    </source>
</reference>
<dbReference type="GeneID" id="28980872"/>
<keyword evidence="1 6" id="KW-0489">Methyltransferase</keyword>
<organism evidence="6 7">
    <name type="scientific">Cutaneotrichosporon oleaginosum</name>
    <dbReference type="NCBI Taxonomy" id="879819"/>
    <lineage>
        <taxon>Eukaryota</taxon>
        <taxon>Fungi</taxon>
        <taxon>Dikarya</taxon>
        <taxon>Basidiomycota</taxon>
        <taxon>Agaricomycotina</taxon>
        <taxon>Tremellomycetes</taxon>
        <taxon>Trichosporonales</taxon>
        <taxon>Trichosporonaceae</taxon>
        <taxon>Cutaneotrichosporon</taxon>
    </lineage>
</organism>
<evidence type="ECO:0000256" key="2">
    <source>
        <dbReference type="ARBA" id="ARBA00022679"/>
    </source>
</evidence>
<evidence type="ECO:0000256" key="1">
    <source>
        <dbReference type="ARBA" id="ARBA00022603"/>
    </source>
</evidence>